<evidence type="ECO:0000313" key="2">
    <source>
        <dbReference type="Proteomes" id="UP000235145"/>
    </source>
</evidence>
<dbReference type="EMBL" id="NBSK02000008">
    <property type="protein sequence ID" value="KAJ0190620.1"/>
    <property type="molecule type" value="Genomic_DNA"/>
</dbReference>
<sequence length="128" mass="14449">MDMLANVRRKFHSGSNQKETGHSYTTLFQSYIDQLVQGYPNKGAFFVWKAIQGHIPSAMALQLHGMNIDSTLYGTCIGEVECADLILMRCSYARLIMNKIFEWCGLNKEEFNDVGELLQFAPSMGSMP</sequence>
<accession>A0A9R1UPM0</accession>
<gene>
    <name evidence="1" type="ORF">LSAT_V11C800395250</name>
</gene>
<evidence type="ECO:0000313" key="1">
    <source>
        <dbReference type="EMBL" id="KAJ0190620.1"/>
    </source>
</evidence>
<dbReference type="AlphaFoldDB" id="A0A9R1UPM0"/>
<dbReference type="Proteomes" id="UP000235145">
    <property type="component" value="Unassembled WGS sequence"/>
</dbReference>
<evidence type="ECO:0008006" key="3">
    <source>
        <dbReference type="Google" id="ProtNLM"/>
    </source>
</evidence>
<keyword evidence="2" id="KW-1185">Reference proteome</keyword>
<proteinExistence type="predicted"/>
<reference evidence="1 2" key="1">
    <citation type="journal article" date="2017" name="Nat. Commun.">
        <title>Genome assembly with in vitro proximity ligation data and whole-genome triplication in lettuce.</title>
        <authorList>
            <person name="Reyes-Chin-Wo S."/>
            <person name="Wang Z."/>
            <person name="Yang X."/>
            <person name="Kozik A."/>
            <person name="Arikit S."/>
            <person name="Song C."/>
            <person name="Xia L."/>
            <person name="Froenicke L."/>
            <person name="Lavelle D.O."/>
            <person name="Truco M.J."/>
            <person name="Xia R."/>
            <person name="Zhu S."/>
            <person name="Xu C."/>
            <person name="Xu H."/>
            <person name="Xu X."/>
            <person name="Cox K."/>
            <person name="Korf I."/>
            <person name="Meyers B.C."/>
            <person name="Michelmore R.W."/>
        </authorList>
    </citation>
    <scope>NUCLEOTIDE SEQUENCE [LARGE SCALE GENOMIC DNA]</scope>
    <source>
        <strain evidence="2">cv. Salinas</strain>
        <tissue evidence="1">Seedlings</tissue>
    </source>
</reference>
<name>A0A9R1UPM0_LACSA</name>
<comment type="caution">
    <text evidence="1">The sequence shown here is derived from an EMBL/GenBank/DDBJ whole genome shotgun (WGS) entry which is preliminary data.</text>
</comment>
<protein>
    <recommendedName>
        <fullName evidence="3">Reverse transcriptase zinc-binding domain-containing protein</fullName>
    </recommendedName>
</protein>
<organism evidence="1 2">
    <name type="scientific">Lactuca sativa</name>
    <name type="common">Garden lettuce</name>
    <dbReference type="NCBI Taxonomy" id="4236"/>
    <lineage>
        <taxon>Eukaryota</taxon>
        <taxon>Viridiplantae</taxon>
        <taxon>Streptophyta</taxon>
        <taxon>Embryophyta</taxon>
        <taxon>Tracheophyta</taxon>
        <taxon>Spermatophyta</taxon>
        <taxon>Magnoliopsida</taxon>
        <taxon>eudicotyledons</taxon>
        <taxon>Gunneridae</taxon>
        <taxon>Pentapetalae</taxon>
        <taxon>asterids</taxon>
        <taxon>campanulids</taxon>
        <taxon>Asterales</taxon>
        <taxon>Asteraceae</taxon>
        <taxon>Cichorioideae</taxon>
        <taxon>Cichorieae</taxon>
        <taxon>Lactucinae</taxon>
        <taxon>Lactuca</taxon>
    </lineage>
</organism>